<proteinExistence type="predicted"/>
<dbReference type="AlphaFoldDB" id="A0A455UF23"/>
<sequence length="56" mass="6348">MLIINGKQNTYEYYYQQNDGQNQPFDPTHLNFLVCDVHGNAIVYDSSGDVIPLKVG</sequence>
<reference evidence="1 2" key="1">
    <citation type="journal article" date="2019" name="Microbiol. Resour. Announc.">
        <title>Complete Genome Sequence of Halomonas sulfidaeris Strain Esulfide1 Isolated from a Metal Sulfide Rock at a Depth of 2,200 Meters, Obtained Using Nanopore Sequencing.</title>
        <authorList>
            <person name="Saito M."/>
            <person name="Nishigata A."/>
            <person name="Galipon J."/>
            <person name="Arakawa K."/>
        </authorList>
    </citation>
    <scope>NUCLEOTIDE SEQUENCE [LARGE SCALE GENOMIC DNA]</scope>
    <source>
        <strain evidence="1 2">ATCC BAA-803</strain>
    </source>
</reference>
<dbReference type="Proteomes" id="UP000320231">
    <property type="component" value="Chromosome"/>
</dbReference>
<organism evidence="1 2">
    <name type="scientific">Vreelandella sulfidaeris</name>
    <dbReference type="NCBI Taxonomy" id="115553"/>
    <lineage>
        <taxon>Bacteria</taxon>
        <taxon>Pseudomonadati</taxon>
        <taxon>Pseudomonadota</taxon>
        <taxon>Gammaproteobacteria</taxon>
        <taxon>Oceanospirillales</taxon>
        <taxon>Halomonadaceae</taxon>
        <taxon>Vreelandella</taxon>
    </lineage>
</organism>
<evidence type="ECO:0000313" key="1">
    <source>
        <dbReference type="EMBL" id="BBI62869.1"/>
    </source>
</evidence>
<dbReference type="EMBL" id="AP019514">
    <property type="protein sequence ID" value="BBI62869.1"/>
    <property type="molecule type" value="Genomic_DNA"/>
</dbReference>
<dbReference type="KEGG" id="hsr:HSBAA_41750"/>
<evidence type="ECO:0000313" key="2">
    <source>
        <dbReference type="Proteomes" id="UP000320231"/>
    </source>
</evidence>
<name>A0A455UF23_9GAMM</name>
<gene>
    <name evidence="1" type="ORF">HSBAA_41750</name>
</gene>
<accession>A0A455UF23</accession>
<protein>
    <submittedName>
        <fullName evidence="1">Uncharacterized protein</fullName>
    </submittedName>
</protein>